<dbReference type="GO" id="GO:0005886">
    <property type="term" value="C:plasma membrane"/>
    <property type="evidence" value="ECO:0007669"/>
    <property type="project" value="UniProtKB-SubCell"/>
</dbReference>
<dbReference type="OrthoDB" id="3176438at2"/>
<keyword evidence="4 6" id="KW-1133">Transmembrane helix</keyword>
<dbReference type="PANTHER" id="PTHR33931">
    <property type="entry name" value="HOLIN-LIKE PROTEIN CIDA-RELATED"/>
    <property type="match status" value="1"/>
</dbReference>
<dbReference type="PANTHER" id="PTHR33931:SF2">
    <property type="entry name" value="HOLIN-LIKE PROTEIN CIDA"/>
    <property type="match status" value="1"/>
</dbReference>
<keyword evidence="3 6" id="KW-0812">Transmembrane</keyword>
<feature type="transmembrane region" description="Helical" evidence="6">
    <location>
        <begin position="82"/>
        <end position="105"/>
    </location>
</feature>
<dbReference type="RefSeq" id="WP_092540167.1">
    <property type="nucleotide sequence ID" value="NZ_FOKV01000001.1"/>
</dbReference>
<comment type="subcellular location">
    <subcellularLocation>
        <location evidence="1">Cell membrane</location>
        <topology evidence="1">Multi-pass membrane protein</topology>
    </subcellularLocation>
</comment>
<organism evidence="7 8">
    <name type="scientific">Zunongwangia mangrovi</name>
    <dbReference type="NCBI Taxonomy" id="1334022"/>
    <lineage>
        <taxon>Bacteria</taxon>
        <taxon>Pseudomonadati</taxon>
        <taxon>Bacteroidota</taxon>
        <taxon>Flavobacteriia</taxon>
        <taxon>Flavobacteriales</taxon>
        <taxon>Flavobacteriaceae</taxon>
        <taxon>Zunongwangia</taxon>
    </lineage>
</organism>
<evidence type="ECO:0000256" key="4">
    <source>
        <dbReference type="ARBA" id="ARBA00022989"/>
    </source>
</evidence>
<dbReference type="STRING" id="1334022.SAMN04487907_101921"/>
<dbReference type="AlphaFoldDB" id="A0A1I1EEJ5"/>
<evidence type="ECO:0000256" key="6">
    <source>
        <dbReference type="SAM" id="Phobius"/>
    </source>
</evidence>
<keyword evidence="5 6" id="KW-0472">Membrane</keyword>
<dbReference type="InterPro" id="IPR005538">
    <property type="entry name" value="LrgA/CidA"/>
</dbReference>
<feature type="transmembrane region" description="Helical" evidence="6">
    <location>
        <begin position="5"/>
        <end position="22"/>
    </location>
</feature>
<sequence>MLKSLIYIFCFLFLGELIHYFFNIPIAGNIIGMLLIFLALFFKMIKLEDVKPASDFLVKYLVVFFIPYGVGLMVYANLIAEYWIPVSVAVILSTLLSLYATGAIYQKLDKK</sequence>
<proteinExistence type="predicted"/>
<evidence type="ECO:0000256" key="3">
    <source>
        <dbReference type="ARBA" id="ARBA00022692"/>
    </source>
</evidence>
<gene>
    <name evidence="7" type="ORF">SAMN04487907_101921</name>
</gene>
<dbReference type="EMBL" id="FOKV01000001">
    <property type="protein sequence ID" value="SFB85457.1"/>
    <property type="molecule type" value="Genomic_DNA"/>
</dbReference>
<evidence type="ECO:0000313" key="7">
    <source>
        <dbReference type="EMBL" id="SFB85457.1"/>
    </source>
</evidence>
<reference evidence="8" key="1">
    <citation type="submission" date="2016-10" db="EMBL/GenBank/DDBJ databases">
        <authorList>
            <person name="Varghese N."/>
            <person name="Submissions S."/>
        </authorList>
    </citation>
    <scope>NUCLEOTIDE SEQUENCE [LARGE SCALE GENOMIC DNA]</scope>
    <source>
        <strain evidence="8">DSM 24499</strain>
    </source>
</reference>
<evidence type="ECO:0000256" key="5">
    <source>
        <dbReference type="ARBA" id="ARBA00023136"/>
    </source>
</evidence>
<feature type="transmembrane region" description="Helical" evidence="6">
    <location>
        <begin position="57"/>
        <end position="76"/>
    </location>
</feature>
<keyword evidence="8" id="KW-1185">Reference proteome</keyword>
<name>A0A1I1EEJ5_9FLAO</name>
<dbReference type="Pfam" id="PF03788">
    <property type="entry name" value="LrgA"/>
    <property type="match status" value="1"/>
</dbReference>
<protein>
    <submittedName>
        <fullName evidence="7">Holin-like protein</fullName>
    </submittedName>
</protein>
<keyword evidence="2" id="KW-1003">Cell membrane</keyword>
<evidence type="ECO:0000256" key="1">
    <source>
        <dbReference type="ARBA" id="ARBA00004651"/>
    </source>
</evidence>
<evidence type="ECO:0000313" key="8">
    <source>
        <dbReference type="Proteomes" id="UP000199438"/>
    </source>
</evidence>
<evidence type="ECO:0000256" key="2">
    <source>
        <dbReference type="ARBA" id="ARBA00022475"/>
    </source>
</evidence>
<feature type="transmembrane region" description="Helical" evidence="6">
    <location>
        <begin position="28"/>
        <end position="45"/>
    </location>
</feature>
<accession>A0A1I1EEJ5</accession>
<dbReference type="Proteomes" id="UP000199438">
    <property type="component" value="Unassembled WGS sequence"/>
</dbReference>